<sequence length="456" mass="47724">MTARIAASFGAVAADYDRHAGLQRVVARRLAERITGLYRAAAPRPATLRILEIGAGTGLLTEALAPRLAGLGVSVHWTVTDLAPAMLERIGTRLRTLPGAFDRRRLDAADPRAIAALDGRFDLVCGSLVWQWLPDRAATLAALAARLAPGGRIALTTLLDGSLADWRAAWGAGLPDWPETGTLQAEWPGPGGVWEAADIAVAHEGARAFLRDLRGIGAAIGNARPDPARLRAAMRRLDAATGGDVGYRIGTGLWRRPPRPGVFVTGTDTGIGKTLVSAILARALGASYFKPIQTGLADEAGDTPTVAELAGVAVHPPVIALAAPLSPQDAARAEGITLDPAALRLPPGDGPLVVEGAGGLMVPIDGQTLMIDLIERFGLPVVLVARSTLGTINHTLLSLEALRRRGIAVAGVVLSGPPDVANRRAIETWGRVRVLAEIPRLDRVDANAVAEWGFTP</sequence>
<keyword evidence="3" id="KW-0808">Transferase</keyword>
<dbReference type="InterPro" id="IPR027417">
    <property type="entry name" value="P-loop_NTPase"/>
</dbReference>
<feature type="binding site" evidence="2">
    <location>
        <position position="302"/>
    </location>
    <ligand>
        <name>ATP</name>
        <dbReference type="ChEBI" id="CHEBI:30616"/>
    </ligand>
</feature>
<comment type="similarity">
    <text evidence="2">Belongs to the dethiobiotin synthetase family.</text>
</comment>
<keyword evidence="2" id="KW-0479">Metal-binding</keyword>
<dbReference type="GO" id="GO:0004141">
    <property type="term" value="F:dethiobiotin synthase activity"/>
    <property type="evidence" value="ECO:0007669"/>
    <property type="project" value="UniProtKB-UniRule"/>
</dbReference>
<feature type="binding site" evidence="2">
    <location>
        <position position="294"/>
    </location>
    <ligand>
        <name>substrate</name>
    </ligand>
</feature>
<keyword evidence="2" id="KW-0436">Ligase</keyword>
<comment type="caution">
    <text evidence="2">Lacks conserved residue(s) required for the propagation of feature annotation.</text>
</comment>
<dbReference type="Pfam" id="PF13500">
    <property type="entry name" value="AAA_26"/>
    <property type="match status" value="1"/>
</dbReference>
<comment type="cofactor">
    <cofactor evidence="2">
        <name>Mg(2+)</name>
        <dbReference type="ChEBI" id="CHEBI:18420"/>
    </cofactor>
</comment>
<evidence type="ECO:0000313" key="4">
    <source>
        <dbReference type="Proteomes" id="UP000557688"/>
    </source>
</evidence>
<dbReference type="CDD" id="cd03109">
    <property type="entry name" value="DTBS"/>
    <property type="match status" value="1"/>
</dbReference>
<dbReference type="GO" id="GO:0005524">
    <property type="term" value="F:ATP binding"/>
    <property type="evidence" value="ECO:0007669"/>
    <property type="project" value="UniProtKB-UniRule"/>
</dbReference>
<keyword evidence="1 2" id="KW-0093">Biotin biosynthesis</keyword>
<dbReference type="EMBL" id="JACHXV010000002">
    <property type="protein sequence ID" value="MBB3172756.1"/>
    <property type="molecule type" value="Genomic_DNA"/>
</dbReference>
<feature type="binding site" evidence="2">
    <location>
        <position position="274"/>
    </location>
    <ligand>
        <name>Mg(2+)</name>
        <dbReference type="ChEBI" id="CHEBI:18420"/>
    </ligand>
</feature>
<dbReference type="GO" id="GO:0009102">
    <property type="term" value="P:biotin biosynthetic process"/>
    <property type="evidence" value="ECO:0007669"/>
    <property type="project" value="UniProtKB-UniRule"/>
</dbReference>
<comment type="subunit">
    <text evidence="2">Homodimer.</text>
</comment>
<name>A0A839USJ2_9PROT</name>
<dbReference type="HAMAP" id="MF_00336">
    <property type="entry name" value="BioD"/>
    <property type="match status" value="1"/>
</dbReference>
<keyword evidence="2" id="KW-0963">Cytoplasm</keyword>
<dbReference type="Gene3D" id="3.40.50.300">
    <property type="entry name" value="P-loop containing nucleotide triphosphate hydrolases"/>
    <property type="match status" value="1"/>
</dbReference>
<dbReference type="Pfam" id="PF13489">
    <property type="entry name" value="Methyltransf_23"/>
    <property type="match status" value="1"/>
</dbReference>
<evidence type="ECO:0000256" key="2">
    <source>
        <dbReference type="HAMAP-Rule" id="MF_00336"/>
    </source>
</evidence>
<dbReference type="SUPFAM" id="SSF53335">
    <property type="entry name" value="S-adenosyl-L-methionine-dependent methyltransferases"/>
    <property type="match status" value="1"/>
</dbReference>
<proteinExistence type="inferred from homology"/>
<keyword evidence="2" id="KW-0547">Nucleotide-binding</keyword>
<dbReference type="GO" id="GO:0005829">
    <property type="term" value="C:cytosol"/>
    <property type="evidence" value="ECO:0007669"/>
    <property type="project" value="TreeGrafter"/>
</dbReference>
<feature type="binding site" evidence="2">
    <location>
        <position position="355"/>
    </location>
    <ligand>
        <name>Mg(2+)</name>
        <dbReference type="ChEBI" id="CHEBI:18420"/>
    </ligand>
</feature>
<dbReference type="Proteomes" id="UP000557688">
    <property type="component" value="Unassembled WGS sequence"/>
</dbReference>
<evidence type="ECO:0000313" key="3">
    <source>
        <dbReference type="EMBL" id="MBB3172756.1"/>
    </source>
</evidence>
<keyword evidence="3" id="KW-0489">Methyltransferase</keyword>
<dbReference type="InterPro" id="IPR029063">
    <property type="entry name" value="SAM-dependent_MTases_sf"/>
</dbReference>
<keyword evidence="2" id="KW-0460">Magnesium</keyword>
<dbReference type="PANTHER" id="PTHR43210:SF5">
    <property type="entry name" value="DETHIOBIOTIN SYNTHETASE"/>
    <property type="match status" value="1"/>
</dbReference>
<comment type="caution">
    <text evidence="3">The sequence shown here is derived from an EMBL/GenBank/DDBJ whole genome shotgun (WGS) entry which is preliminary data.</text>
</comment>
<comment type="function">
    <text evidence="2">Catalyzes a mechanistically unusual reaction, the ATP-dependent insertion of CO2 between the N7 and N8 nitrogen atoms of 7,8-diaminopelargonic acid (DAPA, also called 7,8-diammoniononanoate) to form a ureido ring.</text>
</comment>
<protein>
    <recommendedName>
        <fullName evidence="2">ATP-dependent dethiobiotin synthetase BioD</fullName>
        <ecNumber evidence="2">6.3.3.3</ecNumber>
    </recommendedName>
    <alternativeName>
        <fullName evidence="2">DTB synthetase</fullName>
        <shortName evidence="2">DTBS</shortName>
    </alternativeName>
    <alternativeName>
        <fullName evidence="2">Dethiobiotin synthase</fullName>
    </alternativeName>
</protein>
<feature type="binding site" evidence="2">
    <location>
        <begin position="355"/>
        <end position="358"/>
    </location>
    <ligand>
        <name>ATP</name>
        <dbReference type="ChEBI" id="CHEBI:30616"/>
    </ligand>
</feature>
<dbReference type="GO" id="GO:0032259">
    <property type="term" value="P:methylation"/>
    <property type="evidence" value="ECO:0007669"/>
    <property type="project" value="UniProtKB-KW"/>
</dbReference>
<dbReference type="GO" id="GO:0000287">
    <property type="term" value="F:magnesium ion binding"/>
    <property type="evidence" value="ECO:0007669"/>
    <property type="project" value="UniProtKB-UniRule"/>
</dbReference>
<keyword evidence="2" id="KW-0067">ATP-binding</keyword>
<dbReference type="SUPFAM" id="SSF52540">
    <property type="entry name" value="P-loop containing nucleoside triphosphate hydrolases"/>
    <property type="match status" value="1"/>
</dbReference>
<dbReference type="EC" id="6.3.3.3" evidence="2"/>
<dbReference type="Gene3D" id="3.40.50.150">
    <property type="entry name" value="Vaccinia Virus protein VP39"/>
    <property type="match status" value="1"/>
</dbReference>
<dbReference type="PANTHER" id="PTHR43210">
    <property type="entry name" value="DETHIOBIOTIN SYNTHETASE"/>
    <property type="match status" value="1"/>
</dbReference>
<dbReference type="UniPathway" id="UPA00078">
    <property type="reaction ID" value="UER00161"/>
</dbReference>
<evidence type="ECO:0000256" key="1">
    <source>
        <dbReference type="ARBA" id="ARBA00022756"/>
    </source>
</evidence>
<dbReference type="AlphaFoldDB" id="A0A839USJ2"/>
<gene>
    <name evidence="2" type="primary">bioD</name>
    <name evidence="3" type="ORF">FHR90_000570</name>
</gene>
<comment type="subcellular location">
    <subcellularLocation>
        <location evidence="2">Cytoplasm</location>
    </subcellularLocation>
</comment>
<feature type="active site" evidence="2">
    <location>
        <position position="290"/>
    </location>
</feature>
<accession>A0A839USJ2</accession>
<dbReference type="NCBIfam" id="TIGR00347">
    <property type="entry name" value="bioD"/>
    <property type="match status" value="1"/>
</dbReference>
<reference evidence="3 4" key="1">
    <citation type="submission" date="2020-08" db="EMBL/GenBank/DDBJ databases">
        <title>Genomic Encyclopedia of Type Strains, Phase III (KMG-III): the genomes of soil and plant-associated and newly described type strains.</title>
        <authorList>
            <person name="Whitman W."/>
        </authorList>
    </citation>
    <scope>NUCLEOTIDE SEQUENCE [LARGE SCALE GENOMIC DNA]</scope>
    <source>
        <strain evidence="3 4">CECT 8088</strain>
    </source>
</reference>
<dbReference type="CDD" id="cd02440">
    <property type="entry name" value="AdoMet_MTases"/>
    <property type="match status" value="1"/>
</dbReference>
<feature type="binding site" evidence="2">
    <location>
        <begin position="270"/>
        <end position="275"/>
    </location>
    <ligand>
        <name>ATP</name>
        <dbReference type="ChEBI" id="CHEBI:30616"/>
    </ligand>
</feature>
<feature type="binding site" evidence="2">
    <location>
        <begin position="439"/>
        <end position="441"/>
    </location>
    <ligand>
        <name>ATP</name>
        <dbReference type="ChEBI" id="CHEBI:30616"/>
    </ligand>
</feature>
<dbReference type="GO" id="GO:0008168">
    <property type="term" value="F:methyltransferase activity"/>
    <property type="evidence" value="ECO:0007669"/>
    <property type="project" value="UniProtKB-KW"/>
</dbReference>
<keyword evidence="4" id="KW-1185">Reference proteome</keyword>
<comment type="pathway">
    <text evidence="2">Cofactor biosynthesis; biotin biosynthesis; biotin from 7,8-diaminononanoate: step 1/2.</text>
</comment>
<organism evidence="3 4">
    <name type="scientific">Endobacter medicaginis</name>
    <dbReference type="NCBI Taxonomy" id="1181271"/>
    <lineage>
        <taxon>Bacteria</taxon>
        <taxon>Pseudomonadati</taxon>
        <taxon>Pseudomonadota</taxon>
        <taxon>Alphaproteobacteria</taxon>
        <taxon>Acetobacterales</taxon>
        <taxon>Acetobacteraceae</taxon>
        <taxon>Endobacter</taxon>
    </lineage>
</organism>
<dbReference type="RefSeq" id="WP_183274720.1">
    <property type="nucleotide sequence ID" value="NZ_JACHXV010000002.1"/>
</dbReference>
<dbReference type="InterPro" id="IPR004472">
    <property type="entry name" value="DTB_synth_BioD"/>
</dbReference>
<comment type="catalytic activity">
    <reaction evidence="2">
        <text>(7R,8S)-7,8-diammoniononanoate + CO2 + ATP = (4R,5S)-dethiobiotin + ADP + phosphate + 3 H(+)</text>
        <dbReference type="Rhea" id="RHEA:15805"/>
        <dbReference type="ChEBI" id="CHEBI:15378"/>
        <dbReference type="ChEBI" id="CHEBI:16526"/>
        <dbReference type="ChEBI" id="CHEBI:30616"/>
        <dbReference type="ChEBI" id="CHEBI:43474"/>
        <dbReference type="ChEBI" id="CHEBI:149469"/>
        <dbReference type="ChEBI" id="CHEBI:149473"/>
        <dbReference type="ChEBI" id="CHEBI:456216"/>
        <dbReference type="EC" id="6.3.3.3"/>
    </reaction>
</comment>
<feature type="binding site" evidence="2">
    <location>
        <position position="302"/>
    </location>
    <ligand>
        <name>Mg(2+)</name>
        <dbReference type="ChEBI" id="CHEBI:18420"/>
    </ligand>
</feature>